<feature type="compositionally biased region" description="Basic residues" evidence="4">
    <location>
        <begin position="17"/>
        <end position="26"/>
    </location>
</feature>
<evidence type="ECO:0000256" key="1">
    <source>
        <dbReference type="ARBA" id="ARBA00023015"/>
    </source>
</evidence>
<dbReference type="InterPro" id="IPR028978">
    <property type="entry name" value="Chorismate_lyase_/UTRA_dom_sf"/>
</dbReference>
<dbReference type="Gene3D" id="3.40.1410.10">
    <property type="entry name" value="Chorismate lyase-like"/>
    <property type="match status" value="1"/>
</dbReference>
<feature type="domain" description="HTH gntR-type" evidence="5">
    <location>
        <begin position="106"/>
        <end position="175"/>
    </location>
</feature>
<dbReference type="GO" id="GO:0003700">
    <property type="term" value="F:DNA-binding transcription factor activity"/>
    <property type="evidence" value="ECO:0007669"/>
    <property type="project" value="InterPro"/>
</dbReference>
<dbReference type="SUPFAM" id="SSF64288">
    <property type="entry name" value="Chorismate lyase-like"/>
    <property type="match status" value="1"/>
</dbReference>
<dbReference type="PROSITE" id="PS50949">
    <property type="entry name" value="HTH_GNTR"/>
    <property type="match status" value="1"/>
</dbReference>
<comment type="caution">
    <text evidence="6">The sequence shown here is derived from an EMBL/GenBank/DDBJ whole genome shotgun (WGS) entry which is preliminary data.</text>
</comment>
<dbReference type="InterPro" id="IPR000524">
    <property type="entry name" value="Tscrpt_reg_HTH_GntR"/>
</dbReference>
<dbReference type="PRINTS" id="PR00035">
    <property type="entry name" value="HTHGNTR"/>
</dbReference>
<gene>
    <name evidence="6" type="ORF">GN330_09165</name>
</gene>
<dbReference type="Proteomes" id="UP000463224">
    <property type="component" value="Unassembled WGS sequence"/>
</dbReference>
<evidence type="ECO:0000313" key="6">
    <source>
        <dbReference type="EMBL" id="MVA97417.1"/>
    </source>
</evidence>
<dbReference type="InterPro" id="IPR036390">
    <property type="entry name" value="WH_DNA-bd_sf"/>
</dbReference>
<evidence type="ECO:0000256" key="4">
    <source>
        <dbReference type="SAM" id="MobiDB-lite"/>
    </source>
</evidence>
<feature type="region of interest" description="Disordered" evidence="4">
    <location>
        <begin position="1"/>
        <end position="105"/>
    </location>
</feature>
<dbReference type="SUPFAM" id="SSF46785">
    <property type="entry name" value="Winged helix' DNA-binding domain"/>
    <property type="match status" value="1"/>
</dbReference>
<dbReference type="SMART" id="SM00345">
    <property type="entry name" value="HTH_GNTR"/>
    <property type="match status" value="1"/>
</dbReference>
<dbReference type="AlphaFoldDB" id="A0A844QEG7"/>
<accession>A0A844QEG7</accession>
<dbReference type="SMART" id="SM00866">
    <property type="entry name" value="UTRA"/>
    <property type="match status" value="1"/>
</dbReference>
<evidence type="ECO:0000256" key="3">
    <source>
        <dbReference type="ARBA" id="ARBA00023163"/>
    </source>
</evidence>
<reference evidence="6 7" key="1">
    <citation type="submission" date="2019-12" db="EMBL/GenBank/DDBJ databases">
        <title>Nitratireductor arenosus sp. nov., Isolated from sea sand, Jeju island, South Korea.</title>
        <authorList>
            <person name="Kim W."/>
        </authorList>
    </citation>
    <scope>NUCLEOTIDE SEQUENCE [LARGE SCALE GENOMIC DNA]</scope>
    <source>
        <strain evidence="6 7">CAU 1489</strain>
    </source>
</reference>
<dbReference type="InterPro" id="IPR011663">
    <property type="entry name" value="UTRA"/>
</dbReference>
<evidence type="ECO:0000259" key="5">
    <source>
        <dbReference type="PROSITE" id="PS50949"/>
    </source>
</evidence>
<keyword evidence="2" id="KW-0238">DNA-binding</keyword>
<keyword evidence="7" id="KW-1185">Reference proteome</keyword>
<evidence type="ECO:0000256" key="2">
    <source>
        <dbReference type="ARBA" id="ARBA00023125"/>
    </source>
</evidence>
<dbReference type="PANTHER" id="PTHR44846:SF17">
    <property type="entry name" value="GNTR-FAMILY TRANSCRIPTIONAL REGULATOR"/>
    <property type="match status" value="1"/>
</dbReference>
<sequence length="335" mass="37405">MLAVRRDRRPAFDRAPRQRPSHRRQRLPAAGLCSRLSGHDRFPRRSGQCARHAAGCGDHRRRRQRADHPRRSELPAGYLYRPDHHRRRSGAQYRPPGIVTRAPRTPPAYRRLAQRLAAELKTGLWRRGDTLPPENELARGYGVSRRTVRSALALMQNDGLIDKGQGRNARYCARVIESQGRNLDDFPTAARQVGMTPATRVLGVARRSSGLAESRALGLAVGTAVTEIERLRLLDGRPVVRQASVLPQWVADTLPVDRLMRDSLYDLIRRATGATLRIGSQHYSAVAASPGQAADLGLEPGASLLRLCRLVVDAEGRPVEYSDSLVRDGYFRFDD</sequence>
<dbReference type="Gene3D" id="1.10.10.10">
    <property type="entry name" value="Winged helix-like DNA-binding domain superfamily/Winged helix DNA-binding domain"/>
    <property type="match status" value="1"/>
</dbReference>
<dbReference type="InterPro" id="IPR036388">
    <property type="entry name" value="WH-like_DNA-bd_sf"/>
</dbReference>
<organism evidence="6 7">
    <name type="scientific">Nitratireductor arenosus</name>
    <dbReference type="NCBI Taxonomy" id="2682096"/>
    <lineage>
        <taxon>Bacteria</taxon>
        <taxon>Pseudomonadati</taxon>
        <taxon>Pseudomonadota</taxon>
        <taxon>Alphaproteobacteria</taxon>
        <taxon>Hyphomicrobiales</taxon>
        <taxon>Phyllobacteriaceae</taxon>
        <taxon>Nitratireductor</taxon>
    </lineage>
</organism>
<dbReference type="GO" id="GO:0003677">
    <property type="term" value="F:DNA binding"/>
    <property type="evidence" value="ECO:0007669"/>
    <property type="project" value="UniProtKB-KW"/>
</dbReference>
<keyword evidence="3" id="KW-0804">Transcription</keyword>
<dbReference type="CDD" id="cd07377">
    <property type="entry name" value="WHTH_GntR"/>
    <property type="match status" value="1"/>
</dbReference>
<name>A0A844QEG7_9HYPH</name>
<dbReference type="GO" id="GO:0045892">
    <property type="term" value="P:negative regulation of DNA-templated transcription"/>
    <property type="evidence" value="ECO:0007669"/>
    <property type="project" value="TreeGrafter"/>
</dbReference>
<protein>
    <submittedName>
        <fullName evidence="6">UTRA domain-containing protein</fullName>
    </submittedName>
</protein>
<dbReference type="Pfam" id="PF00392">
    <property type="entry name" value="GntR"/>
    <property type="match status" value="1"/>
</dbReference>
<keyword evidence="1" id="KW-0805">Transcription regulation</keyword>
<dbReference type="PANTHER" id="PTHR44846">
    <property type="entry name" value="MANNOSYL-D-GLYCERATE TRANSPORT/METABOLISM SYSTEM REPRESSOR MNGR-RELATED"/>
    <property type="match status" value="1"/>
</dbReference>
<proteinExistence type="predicted"/>
<dbReference type="EMBL" id="WPHG01000002">
    <property type="protein sequence ID" value="MVA97417.1"/>
    <property type="molecule type" value="Genomic_DNA"/>
</dbReference>
<dbReference type="InterPro" id="IPR050679">
    <property type="entry name" value="Bact_HTH_transcr_reg"/>
</dbReference>
<dbReference type="Pfam" id="PF07702">
    <property type="entry name" value="UTRA"/>
    <property type="match status" value="1"/>
</dbReference>
<evidence type="ECO:0000313" key="7">
    <source>
        <dbReference type="Proteomes" id="UP000463224"/>
    </source>
</evidence>